<dbReference type="Proteomes" id="UP000314294">
    <property type="component" value="Unassembled WGS sequence"/>
</dbReference>
<feature type="compositionally biased region" description="Basic and acidic residues" evidence="1">
    <location>
        <begin position="65"/>
        <end position="77"/>
    </location>
</feature>
<reference evidence="2 3" key="1">
    <citation type="submission" date="2019-03" db="EMBL/GenBank/DDBJ databases">
        <title>First draft genome of Liparis tanakae, snailfish: a comprehensive survey of snailfish specific genes.</title>
        <authorList>
            <person name="Kim W."/>
            <person name="Song I."/>
            <person name="Jeong J.-H."/>
            <person name="Kim D."/>
            <person name="Kim S."/>
            <person name="Ryu S."/>
            <person name="Song J.Y."/>
            <person name="Lee S.K."/>
        </authorList>
    </citation>
    <scope>NUCLEOTIDE SEQUENCE [LARGE SCALE GENOMIC DNA]</scope>
    <source>
        <tissue evidence="2">Muscle</tissue>
    </source>
</reference>
<feature type="compositionally biased region" description="Polar residues" evidence="1">
    <location>
        <begin position="104"/>
        <end position="113"/>
    </location>
</feature>
<dbReference type="EMBL" id="SRLO01000041">
    <property type="protein sequence ID" value="TNN82193.1"/>
    <property type="molecule type" value="Genomic_DNA"/>
</dbReference>
<dbReference type="AlphaFoldDB" id="A0A4Z2IY66"/>
<feature type="compositionally biased region" description="Polar residues" evidence="1">
    <location>
        <begin position="21"/>
        <end position="31"/>
    </location>
</feature>
<comment type="caution">
    <text evidence="2">The sequence shown here is derived from an EMBL/GenBank/DDBJ whole genome shotgun (WGS) entry which is preliminary data.</text>
</comment>
<sequence>MFLWAREVQSLPEAREVHEVQGNQEHQQYQENPAERETRHHYSQKHQKVRMIRVFQTLHGIPEPPQDHEHPRAREAWSSRGADGALQRGRQSVRRGHGDPSGPKKNNTLKCYC</sequence>
<feature type="region of interest" description="Disordered" evidence="1">
    <location>
        <begin position="60"/>
        <end position="113"/>
    </location>
</feature>
<evidence type="ECO:0000256" key="1">
    <source>
        <dbReference type="SAM" id="MobiDB-lite"/>
    </source>
</evidence>
<gene>
    <name evidence="2" type="ORF">EYF80_007561</name>
</gene>
<evidence type="ECO:0000313" key="2">
    <source>
        <dbReference type="EMBL" id="TNN82193.1"/>
    </source>
</evidence>
<accession>A0A4Z2IY66</accession>
<feature type="region of interest" description="Disordered" evidence="1">
    <location>
        <begin position="16"/>
        <end position="47"/>
    </location>
</feature>
<organism evidence="2 3">
    <name type="scientific">Liparis tanakae</name>
    <name type="common">Tanaka's snailfish</name>
    <dbReference type="NCBI Taxonomy" id="230148"/>
    <lineage>
        <taxon>Eukaryota</taxon>
        <taxon>Metazoa</taxon>
        <taxon>Chordata</taxon>
        <taxon>Craniata</taxon>
        <taxon>Vertebrata</taxon>
        <taxon>Euteleostomi</taxon>
        <taxon>Actinopterygii</taxon>
        <taxon>Neopterygii</taxon>
        <taxon>Teleostei</taxon>
        <taxon>Neoteleostei</taxon>
        <taxon>Acanthomorphata</taxon>
        <taxon>Eupercaria</taxon>
        <taxon>Perciformes</taxon>
        <taxon>Cottioidei</taxon>
        <taxon>Cottales</taxon>
        <taxon>Liparidae</taxon>
        <taxon>Liparis</taxon>
    </lineage>
</organism>
<name>A0A4Z2IY66_9TELE</name>
<proteinExistence type="predicted"/>
<keyword evidence="3" id="KW-1185">Reference proteome</keyword>
<protein>
    <submittedName>
        <fullName evidence="2">Uncharacterized protein</fullName>
    </submittedName>
</protein>
<evidence type="ECO:0000313" key="3">
    <source>
        <dbReference type="Proteomes" id="UP000314294"/>
    </source>
</evidence>